<comment type="cofactor">
    <cofactor evidence="1">
        <name>Fe(2+)</name>
        <dbReference type="ChEBI" id="CHEBI:29033"/>
    </cofactor>
</comment>
<evidence type="ECO:0000256" key="5">
    <source>
        <dbReference type="ARBA" id="ARBA00023239"/>
    </source>
</evidence>
<evidence type="ECO:0000256" key="2">
    <source>
        <dbReference type="ARBA" id="ARBA00022441"/>
    </source>
</evidence>
<sequence length="158" mass="17530">MTINSFVHSGDISILSDEQKRPHYGNELGDIHCFDLASEKWTAVETTGDVPSARSVFPAVSYGKFIVIYGGEEEPHELMHMGAGKMCGEVYKLDTETLVWERIVRGKQEQKPSQRGWCAFTAAVKDGEEGLLVHGGNCPTNGRLDDLVFWGFSHLNVN</sequence>
<reference evidence="9" key="2">
    <citation type="submission" date="2025-08" db="UniProtKB">
        <authorList>
            <consortium name="RefSeq"/>
        </authorList>
    </citation>
    <scope>IDENTIFICATION</scope>
    <source>
        <tissue evidence="9">Leaf</tissue>
    </source>
</reference>
<proteinExistence type="predicted"/>
<dbReference type="Proteomes" id="UP000694864">
    <property type="component" value="Chromosome 16"/>
</dbReference>
<gene>
    <name evidence="9" type="primary">LOC109129425</name>
</gene>
<dbReference type="Gene3D" id="2.120.10.80">
    <property type="entry name" value="Kelch-type beta propeller"/>
    <property type="match status" value="1"/>
</dbReference>
<accession>A0ABM1R2F9</accession>
<organism evidence="8 9">
    <name type="scientific">Camelina sativa</name>
    <name type="common">False flax</name>
    <name type="synonym">Myagrum sativum</name>
    <dbReference type="NCBI Taxonomy" id="90675"/>
    <lineage>
        <taxon>Eukaryota</taxon>
        <taxon>Viridiplantae</taxon>
        <taxon>Streptophyta</taxon>
        <taxon>Embryophyta</taxon>
        <taxon>Tracheophyta</taxon>
        <taxon>Spermatophyta</taxon>
        <taxon>Magnoliopsida</taxon>
        <taxon>eudicotyledons</taxon>
        <taxon>Gunneridae</taxon>
        <taxon>Pentapetalae</taxon>
        <taxon>rosids</taxon>
        <taxon>malvids</taxon>
        <taxon>Brassicales</taxon>
        <taxon>Brassicaceae</taxon>
        <taxon>Camelineae</taxon>
        <taxon>Camelina</taxon>
    </lineage>
</organism>
<comment type="catalytic activity">
    <reaction evidence="7">
        <text>a (Z)-N-(sulfonatooxy)alkanimidothioate = a nitrile + sulfur + sulfate</text>
        <dbReference type="Rhea" id="RHEA:59956"/>
        <dbReference type="ChEBI" id="CHEBI:16189"/>
        <dbReference type="ChEBI" id="CHEBI:18379"/>
        <dbReference type="ChEBI" id="CHEBI:26833"/>
        <dbReference type="ChEBI" id="CHEBI:183089"/>
        <dbReference type="EC" id="4.8.1.5"/>
    </reaction>
</comment>
<keyword evidence="2" id="KW-0880">Kelch repeat</keyword>
<evidence type="ECO:0000256" key="6">
    <source>
        <dbReference type="ARBA" id="ARBA00039065"/>
    </source>
</evidence>
<keyword evidence="8" id="KW-1185">Reference proteome</keyword>
<dbReference type="SUPFAM" id="SSF50965">
    <property type="entry name" value="Galactose oxidase, central domain"/>
    <property type="match status" value="1"/>
</dbReference>
<name>A0ABM1R2F9_CAMSA</name>
<dbReference type="RefSeq" id="XP_019093197.1">
    <property type="nucleotide sequence ID" value="XM_019237652.1"/>
</dbReference>
<evidence type="ECO:0000313" key="8">
    <source>
        <dbReference type="Proteomes" id="UP000694864"/>
    </source>
</evidence>
<evidence type="ECO:0000256" key="3">
    <source>
        <dbReference type="ARBA" id="ARBA00022737"/>
    </source>
</evidence>
<dbReference type="EC" id="4.8.1.5" evidence="6"/>
<dbReference type="InterPro" id="IPR015915">
    <property type="entry name" value="Kelch-typ_b-propeller"/>
</dbReference>
<dbReference type="InterPro" id="IPR011043">
    <property type="entry name" value="Gal_Oxase/kelch_b-propeller"/>
</dbReference>
<dbReference type="PANTHER" id="PTHR47435">
    <property type="entry name" value="KELCH REPEAT PROTEIN (AFU_ORTHOLOGUE AFUA_5G12780)"/>
    <property type="match status" value="1"/>
</dbReference>
<dbReference type="GeneID" id="109129425"/>
<dbReference type="PANTHER" id="PTHR47435:SF3">
    <property type="entry name" value="NITRILE-SPECIFIER PROTEIN 5"/>
    <property type="match status" value="1"/>
</dbReference>
<protein>
    <recommendedName>
        <fullName evidence="6">thiohydroximate-O-sulfate sulfate/sulfur-lyase (nitrile-forming)</fullName>
        <ecNumber evidence="6">4.8.1.5</ecNumber>
    </recommendedName>
</protein>
<evidence type="ECO:0000313" key="9">
    <source>
        <dbReference type="RefSeq" id="XP_019093197.1"/>
    </source>
</evidence>
<keyword evidence="4" id="KW-0408">Iron</keyword>
<evidence type="ECO:0000256" key="7">
    <source>
        <dbReference type="ARBA" id="ARBA00049218"/>
    </source>
</evidence>
<keyword evidence="5" id="KW-0456">Lyase</keyword>
<evidence type="ECO:0000256" key="4">
    <source>
        <dbReference type="ARBA" id="ARBA00023004"/>
    </source>
</evidence>
<dbReference type="Pfam" id="PF24681">
    <property type="entry name" value="Kelch_KLHDC2_KLHL20_DRC7"/>
    <property type="match status" value="1"/>
</dbReference>
<keyword evidence="3" id="KW-0677">Repeat</keyword>
<reference evidence="8" key="1">
    <citation type="journal article" date="2014" name="Nat. Commun.">
        <title>The emerging biofuel crop Camelina sativa retains a highly undifferentiated hexaploid genome structure.</title>
        <authorList>
            <person name="Kagale S."/>
            <person name="Koh C."/>
            <person name="Nixon J."/>
            <person name="Bollina V."/>
            <person name="Clarke W.E."/>
            <person name="Tuteja R."/>
            <person name="Spillane C."/>
            <person name="Robinson S.J."/>
            <person name="Links M.G."/>
            <person name="Clarke C."/>
            <person name="Higgins E.E."/>
            <person name="Huebert T."/>
            <person name="Sharpe A.G."/>
            <person name="Parkin I.A."/>
        </authorList>
    </citation>
    <scope>NUCLEOTIDE SEQUENCE [LARGE SCALE GENOMIC DNA]</scope>
    <source>
        <strain evidence="8">cv. DH55</strain>
    </source>
</reference>
<evidence type="ECO:0000256" key="1">
    <source>
        <dbReference type="ARBA" id="ARBA00001954"/>
    </source>
</evidence>